<protein>
    <submittedName>
        <fullName evidence="2">Uncharacterized protein</fullName>
    </submittedName>
</protein>
<evidence type="ECO:0000313" key="2">
    <source>
        <dbReference type="EMBL" id="KAA6341362.1"/>
    </source>
</evidence>
<keyword evidence="1" id="KW-1133">Transmembrane helix</keyword>
<keyword evidence="1" id="KW-0472">Membrane</keyword>
<gene>
    <name evidence="2" type="ORF">EZS27_010818</name>
</gene>
<reference evidence="2" key="1">
    <citation type="submission" date="2019-03" db="EMBL/GenBank/DDBJ databases">
        <title>Single cell metagenomics reveals metabolic interactions within the superorganism composed of flagellate Streblomastix strix and complex community of Bacteroidetes bacteria on its surface.</title>
        <authorList>
            <person name="Treitli S.C."/>
            <person name="Kolisko M."/>
            <person name="Husnik F."/>
            <person name="Keeling P."/>
            <person name="Hampl V."/>
        </authorList>
    </citation>
    <scope>NUCLEOTIDE SEQUENCE</scope>
    <source>
        <strain evidence="2">STM</strain>
    </source>
</reference>
<organism evidence="2">
    <name type="scientific">termite gut metagenome</name>
    <dbReference type="NCBI Taxonomy" id="433724"/>
    <lineage>
        <taxon>unclassified sequences</taxon>
        <taxon>metagenomes</taxon>
        <taxon>organismal metagenomes</taxon>
    </lineage>
</organism>
<sequence length="46" mass="5299">MLDSSKRFVVVKVQTSPHRYLEKFAIIGALAAYSFFPKTIHLDLFL</sequence>
<evidence type="ECO:0000256" key="1">
    <source>
        <dbReference type="SAM" id="Phobius"/>
    </source>
</evidence>
<proteinExistence type="predicted"/>
<feature type="transmembrane region" description="Helical" evidence="1">
    <location>
        <begin position="20"/>
        <end position="36"/>
    </location>
</feature>
<comment type="caution">
    <text evidence="2">The sequence shown here is derived from an EMBL/GenBank/DDBJ whole genome shotgun (WGS) entry which is preliminary data.</text>
</comment>
<dbReference type="EMBL" id="SNRY01000394">
    <property type="protein sequence ID" value="KAA6341362.1"/>
    <property type="molecule type" value="Genomic_DNA"/>
</dbReference>
<keyword evidence="1" id="KW-0812">Transmembrane</keyword>
<name>A0A5J4S6D4_9ZZZZ</name>
<dbReference type="AlphaFoldDB" id="A0A5J4S6D4"/>
<accession>A0A5J4S6D4</accession>